<reference evidence="8 9" key="1">
    <citation type="journal article" date="2023" name="G3 (Bethesda)">
        <title>A high-quality reference genome for the fission yeast Schizosaccharomyces osmophilus.</title>
        <authorList>
            <person name="Jia G.S."/>
            <person name="Zhang W.C."/>
            <person name="Liang Y."/>
            <person name="Liu X.H."/>
            <person name="Rhind N."/>
            <person name="Pidoux A."/>
            <person name="Brysch-Herzberg M."/>
            <person name="Du L.L."/>
        </authorList>
    </citation>
    <scope>NUCLEOTIDE SEQUENCE [LARGE SCALE GENOMIC DNA]</scope>
    <source>
        <strain evidence="8 9">CBS 15793</strain>
    </source>
</reference>
<comment type="function">
    <text evidence="6">Functions as a component of the Arp2/3 complex which is involved in regulation of actin polymerization and together with an activating nucleation-promoting factor (NPF) mediates the formation of branched actin networks.</text>
</comment>
<dbReference type="AlphaFoldDB" id="A0AAE9WCY3"/>
<accession>A0AAE9WCY3</accession>
<protein>
    <recommendedName>
        <fullName evidence="5 7">Actin-related protein 2/3 complex subunit 5</fullName>
    </recommendedName>
</protein>
<dbReference type="GO" id="GO:0034314">
    <property type="term" value="P:Arp2/3 complex-mediated actin nucleation"/>
    <property type="evidence" value="ECO:0007669"/>
    <property type="project" value="InterPro"/>
</dbReference>
<evidence type="ECO:0000256" key="5">
    <source>
        <dbReference type="ARBA" id="ARBA00040214"/>
    </source>
</evidence>
<dbReference type="FunFam" id="1.25.40.190:FF:000003">
    <property type="entry name" value="Actin-related protein 2/3 complex subunit 5"/>
    <property type="match status" value="1"/>
</dbReference>
<dbReference type="InterPro" id="IPR006789">
    <property type="entry name" value="ARPC5"/>
</dbReference>
<gene>
    <name evidence="8" type="primary">arc5</name>
    <name evidence="8" type="ORF">SOMG_02801</name>
</gene>
<dbReference type="GO" id="GO:0005885">
    <property type="term" value="C:Arp2/3 protein complex"/>
    <property type="evidence" value="ECO:0007669"/>
    <property type="project" value="InterPro"/>
</dbReference>
<comment type="subcellular location">
    <subcellularLocation>
        <location evidence="1">Cytoplasm</location>
        <location evidence="1">Cytoskeleton</location>
    </subcellularLocation>
</comment>
<dbReference type="GeneID" id="80876281"/>
<name>A0AAE9WCY3_9SCHI</name>
<dbReference type="Gene3D" id="1.25.40.190">
    <property type="entry name" value="Actin-related protein 2/3 complex subunit 5"/>
    <property type="match status" value="1"/>
</dbReference>
<dbReference type="PANTHER" id="PTHR12644">
    <property type="entry name" value="ARP2/3 COMPLEX 16 KD SUBUNIT P16-ARC"/>
    <property type="match status" value="1"/>
</dbReference>
<organism evidence="8 9">
    <name type="scientific">Schizosaccharomyces osmophilus</name>
    <dbReference type="NCBI Taxonomy" id="2545709"/>
    <lineage>
        <taxon>Eukaryota</taxon>
        <taxon>Fungi</taxon>
        <taxon>Dikarya</taxon>
        <taxon>Ascomycota</taxon>
        <taxon>Taphrinomycotina</taxon>
        <taxon>Schizosaccharomycetes</taxon>
        <taxon>Schizosaccharomycetales</taxon>
        <taxon>Schizosaccharomycetaceae</taxon>
        <taxon>Schizosaccharomyces</taxon>
    </lineage>
</organism>
<dbReference type="GO" id="GO:0044396">
    <property type="term" value="P:actin cortical patch organization"/>
    <property type="evidence" value="ECO:0007669"/>
    <property type="project" value="UniProtKB-ARBA"/>
</dbReference>
<dbReference type="GO" id="GO:0030833">
    <property type="term" value="P:regulation of actin filament polymerization"/>
    <property type="evidence" value="ECO:0007669"/>
    <property type="project" value="InterPro"/>
</dbReference>
<comment type="function">
    <text evidence="7">Functions as component of the Arp2/3 complex which is involved in regulation of actin polymerization and together with an activating nucleation-promoting factor (NPF) mediates the formation of branched actin networks. Arp2/3 complex plays a critical role in the control of cell morphogenesis via the modulation of cell polarity development.</text>
</comment>
<dbReference type="SUPFAM" id="SSF69103">
    <property type="entry name" value="Arp2/3 complex 16 kDa subunit ARPC5"/>
    <property type="match status" value="1"/>
</dbReference>
<evidence type="ECO:0000256" key="7">
    <source>
        <dbReference type="RuleBase" id="RU004301"/>
    </source>
</evidence>
<evidence type="ECO:0000256" key="4">
    <source>
        <dbReference type="ARBA" id="ARBA00023212"/>
    </source>
</evidence>
<dbReference type="InterPro" id="IPR036743">
    <property type="entry name" value="ARPC5_sf"/>
</dbReference>
<keyword evidence="3" id="KW-0963">Cytoplasm</keyword>
<dbReference type="Pfam" id="PF04699">
    <property type="entry name" value="P16-Arc"/>
    <property type="match status" value="1"/>
</dbReference>
<dbReference type="Proteomes" id="UP001212411">
    <property type="component" value="Chromosome 2"/>
</dbReference>
<sequence>MSFRMQDVDSVTEPVLTEQDLFAPRQESSEQVQAAISQLVPQARSTIQAGNAMEGLRTLLSYVPYGDDVQEARQQYLSAFVDLLSYIRSTDIVGFLKQCSTEDSDNIMNFIYRALANPQEYNPSVLLNWHEKIVQVNGIGCITRVLSSRPDM</sequence>
<proteinExistence type="inferred from homology"/>
<evidence type="ECO:0000256" key="2">
    <source>
        <dbReference type="ARBA" id="ARBA00006084"/>
    </source>
</evidence>
<dbReference type="KEGG" id="som:SOMG_02801"/>
<evidence type="ECO:0000313" key="9">
    <source>
        <dbReference type="Proteomes" id="UP001212411"/>
    </source>
</evidence>
<dbReference type="RefSeq" id="XP_056037843.1">
    <property type="nucleotide sequence ID" value="XM_056181592.1"/>
</dbReference>
<dbReference type="PIRSF" id="PIRSF039096">
    <property type="entry name" value="p16-ARC"/>
    <property type="match status" value="1"/>
</dbReference>
<keyword evidence="9" id="KW-1185">Reference proteome</keyword>
<comment type="similarity">
    <text evidence="2 7">Belongs to the ARPC5 family.</text>
</comment>
<evidence type="ECO:0000256" key="1">
    <source>
        <dbReference type="ARBA" id="ARBA00004245"/>
    </source>
</evidence>
<evidence type="ECO:0000256" key="6">
    <source>
        <dbReference type="ARBA" id="ARBA00060329"/>
    </source>
</evidence>
<evidence type="ECO:0000313" key="8">
    <source>
        <dbReference type="EMBL" id="WBW73600.1"/>
    </source>
</evidence>
<evidence type="ECO:0000256" key="3">
    <source>
        <dbReference type="ARBA" id="ARBA00022490"/>
    </source>
</evidence>
<dbReference type="EMBL" id="CP115612">
    <property type="protein sequence ID" value="WBW73600.1"/>
    <property type="molecule type" value="Genomic_DNA"/>
</dbReference>
<keyword evidence="4 7" id="KW-0206">Cytoskeleton</keyword>